<dbReference type="SUPFAM" id="SSF49299">
    <property type="entry name" value="PKD domain"/>
    <property type="match status" value="1"/>
</dbReference>
<dbReference type="AlphaFoldDB" id="A0AAE3FZK0"/>
<feature type="transmembrane region" description="Helical" evidence="2">
    <location>
        <begin position="630"/>
        <end position="651"/>
    </location>
</feature>
<dbReference type="InterPro" id="IPR000601">
    <property type="entry name" value="PKD_dom"/>
</dbReference>
<protein>
    <submittedName>
        <fullName evidence="4">PKD domain-containing protein</fullName>
    </submittedName>
</protein>
<gene>
    <name evidence="4" type="ORF">AArcSt2_14245</name>
</gene>
<dbReference type="CDD" id="cd00146">
    <property type="entry name" value="PKD"/>
    <property type="match status" value="1"/>
</dbReference>
<evidence type="ECO:0000256" key="1">
    <source>
        <dbReference type="SAM" id="MobiDB-lite"/>
    </source>
</evidence>
<keyword evidence="5" id="KW-1185">Reference proteome</keyword>
<dbReference type="Proteomes" id="UP001203207">
    <property type="component" value="Unassembled WGS sequence"/>
</dbReference>
<dbReference type="Pfam" id="PF00801">
    <property type="entry name" value="PKD"/>
    <property type="match status" value="1"/>
</dbReference>
<feature type="domain" description="PKD" evidence="3">
    <location>
        <begin position="265"/>
        <end position="348"/>
    </location>
</feature>
<evidence type="ECO:0000256" key="2">
    <source>
        <dbReference type="SAM" id="Phobius"/>
    </source>
</evidence>
<dbReference type="EMBL" id="JAKRVX010000007">
    <property type="protein sequence ID" value="MCL9818100.1"/>
    <property type="molecule type" value="Genomic_DNA"/>
</dbReference>
<evidence type="ECO:0000259" key="3">
    <source>
        <dbReference type="PROSITE" id="PS50093"/>
    </source>
</evidence>
<feature type="compositionally biased region" description="Basic and acidic residues" evidence="1">
    <location>
        <begin position="200"/>
        <end position="222"/>
    </location>
</feature>
<evidence type="ECO:0000313" key="5">
    <source>
        <dbReference type="Proteomes" id="UP001203207"/>
    </source>
</evidence>
<keyword evidence="2" id="KW-0472">Membrane</keyword>
<dbReference type="InterPro" id="IPR011635">
    <property type="entry name" value="CARDB"/>
</dbReference>
<dbReference type="PROSITE" id="PS50093">
    <property type="entry name" value="PKD"/>
    <property type="match status" value="1"/>
</dbReference>
<proteinExistence type="predicted"/>
<dbReference type="SMART" id="SM00089">
    <property type="entry name" value="PKD"/>
    <property type="match status" value="1"/>
</dbReference>
<feature type="region of interest" description="Disordered" evidence="1">
    <location>
        <begin position="197"/>
        <end position="223"/>
    </location>
</feature>
<organism evidence="4 5">
    <name type="scientific">Natronocalculus amylovorans</name>
    <dbReference type="NCBI Taxonomy" id="2917812"/>
    <lineage>
        <taxon>Archaea</taxon>
        <taxon>Methanobacteriati</taxon>
        <taxon>Methanobacteriota</taxon>
        <taxon>Stenosarchaea group</taxon>
        <taxon>Halobacteria</taxon>
        <taxon>Halobacteriales</taxon>
        <taxon>Haloferacaceae</taxon>
        <taxon>Natronocalculus</taxon>
    </lineage>
</organism>
<comment type="caution">
    <text evidence="4">The sequence shown here is derived from an EMBL/GenBank/DDBJ whole genome shotgun (WGS) entry which is preliminary data.</text>
</comment>
<dbReference type="Gene3D" id="2.60.40.10">
    <property type="entry name" value="Immunoglobulins"/>
    <property type="match status" value="2"/>
</dbReference>
<reference evidence="4" key="1">
    <citation type="journal article" date="2022" name="Syst. Appl. Microbiol.">
        <title>Natronocalculus amylovorans gen. nov., sp. nov., and Natranaeroarchaeum aerophilus sp. nov., dominant culturable amylolytic natronoarchaea from hypersaline soda lakes in southwestern Siberia.</title>
        <authorList>
            <person name="Sorokin D.Y."/>
            <person name="Elcheninov A.G."/>
            <person name="Khizhniak T.V."/>
            <person name="Koenen M."/>
            <person name="Bale N.J."/>
            <person name="Damste J.S.S."/>
            <person name="Kublanov I.V."/>
        </authorList>
    </citation>
    <scope>NUCLEOTIDE SEQUENCE</scope>
    <source>
        <strain evidence="4">AArc-St2</strain>
    </source>
</reference>
<name>A0AAE3FZK0_9EURY</name>
<dbReference type="Pfam" id="PF07705">
    <property type="entry name" value="CARDB"/>
    <property type="match status" value="1"/>
</dbReference>
<dbReference type="RefSeq" id="WP_250585547.1">
    <property type="nucleotide sequence ID" value="NZ_JAKRVX010000007.1"/>
</dbReference>
<evidence type="ECO:0000313" key="4">
    <source>
        <dbReference type="EMBL" id="MCL9818100.1"/>
    </source>
</evidence>
<keyword evidence="2" id="KW-1133">Transmembrane helix</keyword>
<sequence length="657" mass="72256">MKYRTHLLCIAIALMMMLSMVAVTPASASDSEESFIISQGDQCIAVEPLSGDETVEEFYDYRHRHHDRDDPRWGRYYSSEGTVEYQEDDTSILILYEGPDGISLVSVHDMLHRNQEEGTHGGSVTFYIDGLPDEYDWAVIDDDYAIEYDDLNQDNIYDFDSTPAMLSWVWQTGRTDGMALRGLERSDDLELTIEPGFNEDSYHRYGDQRRDGPNDRPDKGERYNGTIDDWEVLSFTDGSYDRIPLDSLDEEVTISYGFCDGAEQLDASLSASTSLTAANESVSFTVDHEDEDSIDTYQWDVDGDGSVDLETRDPSIEFTYEDAGSYTPTVYMETDNGATYTATTDMFVADEGDPILSVHDHDTMLFADSHDPDDDGPYSYQFALSEAVASAITSDHNDLQLYANENGEWSPLETDIDADVDESEDSVLLSAETDATQVAVGTQSHIPVGLLPDQDEYSDLLTIDQSDGDEFDRVIEIEGDISLESAGTVDTTDNETMQNAVSEWFPAAGQYELSHVTPTEGAAEQLHITDIDVEPDPATAGESIVVSVTVENTRLGTVQFDAEPTINGDSIGTTSVSVAGEETRTLTFPTTIDEPGEHTFEIAGETTTIVVEEDPSSQLTDTLSGASGGWQLPVFLIFSLGVIGVVSAVLIRRSSLS</sequence>
<accession>A0AAE3FZK0</accession>
<dbReference type="InterPro" id="IPR022409">
    <property type="entry name" value="PKD/Chitinase_dom"/>
</dbReference>
<dbReference type="InterPro" id="IPR035986">
    <property type="entry name" value="PKD_dom_sf"/>
</dbReference>
<keyword evidence="2" id="KW-0812">Transmembrane</keyword>
<dbReference type="InterPro" id="IPR013783">
    <property type="entry name" value="Ig-like_fold"/>
</dbReference>
<reference evidence="4" key="2">
    <citation type="submission" date="2022-02" db="EMBL/GenBank/DDBJ databases">
        <authorList>
            <person name="Elcheninov A.G."/>
            <person name="Sorokin D.Y."/>
            <person name="Kublanov I.V."/>
        </authorList>
    </citation>
    <scope>NUCLEOTIDE SEQUENCE</scope>
    <source>
        <strain evidence="4">AArc-St2</strain>
    </source>
</reference>